<keyword evidence="16" id="KW-1185">Reference proteome</keyword>
<dbReference type="GO" id="GO:0005634">
    <property type="term" value="C:nucleus"/>
    <property type="evidence" value="ECO:0007669"/>
    <property type="project" value="UniProtKB-SubCell"/>
</dbReference>
<keyword evidence="5" id="KW-0479">Metal-binding</keyword>
<dbReference type="AlphaFoldDB" id="A0A178D1K7"/>
<dbReference type="GeneID" id="34588077"/>
<evidence type="ECO:0000259" key="13">
    <source>
        <dbReference type="PROSITE" id="PS51044"/>
    </source>
</evidence>
<dbReference type="Pfam" id="PF14324">
    <property type="entry name" value="PINIT"/>
    <property type="match status" value="1"/>
</dbReference>
<dbReference type="Proteomes" id="UP000185904">
    <property type="component" value="Unassembled WGS sequence"/>
</dbReference>
<organism evidence="15 16">
    <name type="scientific">Fonsecaea nubica</name>
    <dbReference type="NCBI Taxonomy" id="856822"/>
    <lineage>
        <taxon>Eukaryota</taxon>
        <taxon>Fungi</taxon>
        <taxon>Dikarya</taxon>
        <taxon>Ascomycota</taxon>
        <taxon>Pezizomycotina</taxon>
        <taxon>Eurotiomycetes</taxon>
        <taxon>Chaetothyriomycetidae</taxon>
        <taxon>Chaetothyriales</taxon>
        <taxon>Herpotrichiellaceae</taxon>
        <taxon>Fonsecaea</taxon>
    </lineage>
</organism>
<accession>A0A178D1K7</accession>
<evidence type="ECO:0000313" key="15">
    <source>
        <dbReference type="EMBL" id="OAL35998.1"/>
    </source>
</evidence>
<gene>
    <name evidence="15" type="ORF">AYO20_04659</name>
</gene>
<dbReference type="GO" id="GO:0061665">
    <property type="term" value="F:SUMO ligase activity"/>
    <property type="evidence" value="ECO:0007669"/>
    <property type="project" value="TreeGrafter"/>
</dbReference>
<dbReference type="GO" id="GO:0008270">
    <property type="term" value="F:zinc ion binding"/>
    <property type="evidence" value="ECO:0007669"/>
    <property type="project" value="UniProtKB-KW"/>
</dbReference>
<dbReference type="InterPro" id="IPR004181">
    <property type="entry name" value="Znf_MIZ"/>
</dbReference>
<dbReference type="OrthoDB" id="28127at2759"/>
<feature type="compositionally biased region" description="Basic and acidic residues" evidence="11">
    <location>
        <begin position="396"/>
        <end position="410"/>
    </location>
</feature>
<evidence type="ECO:0000313" key="16">
    <source>
        <dbReference type="Proteomes" id="UP000185904"/>
    </source>
</evidence>
<dbReference type="RefSeq" id="XP_022501010.1">
    <property type="nucleotide sequence ID" value="XM_022642955.1"/>
</dbReference>
<comment type="pathway">
    <text evidence="2">Protein modification; protein sumoylation.</text>
</comment>
<keyword evidence="8" id="KW-0862">Zinc</keyword>
<feature type="domain" description="PINIT" evidence="14">
    <location>
        <begin position="104"/>
        <end position="276"/>
    </location>
</feature>
<feature type="compositionally biased region" description="Low complexity" evidence="11">
    <location>
        <begin position="98"/>
        <end position="110"/>
    </location>
</feature>
<dbReference type="PROSITE" id="PS51466">
    <property type="entry name" value="PINIT"/>
    <property type="match status" value="1"/>
</dbReference>
<evidence type="ECO:0000256" key="4">
    <source>
        <dbReference type="ARBA" id="ARBA00022679"/>
    </source>
</evidence>
<evidence type="ECO:0000259" key="12">
    <source>
        <dbReference type="PROSITE" id="PS50800"/>
    </source>
</evidence>
<proteinExistence type="inferred from homology"/>
<name>A0A178D1K7_9EURO</name>
<evidence type="ECO:0000256" key="1">
    <source>
        <dbReference type="ARBA" id="ARBA00004123"/>
    </source>
</evidence>
<dbReference type="Pfam" id="PF02891">
    <property type="entry name" value="zf-MIZ"/>
    <property type="match status" value="1"/>
</dbReference>
<keyword evidence="7" id="KW-0833">Ubl conjugation pathway</keyword>
<comment type="subcellular location">
    <subcellularLocation>
        <location evidence="1">Nucleus</location>
    </subcellularLocation>
</comment>
<reference evidence="15 16" key="1">
    <citation type="submission" date="2016-03" db="EMBL/GenBank/DDBJ databases">
        <title>The draft genome sequence of Fonsecaea nubica causative agent of cutaneous subcutaneous infection in human host.</title>
        <authorList>
            <person name="Costa F."/>
            <person name="Sybren D.H."/>
            <person name="Raittz R.T."/>
            <person name="Weiss V.A."/>
            <person name="Leao A.C."/>
            <person name="Gomes R."/>
            <person name="De Souza E.M."/>
            <person name="Pedrosa F.O."/>
            <person name="Steffens M.B."/>
            <person name="Bombassaro A."/>
            <person name="Tadra-Sfeir M.Z."/>
            <person name="Moreno L.F."/>
            <person name="Najafzadeh M.J."/>
            <person name="Felipe M.S."/>
            <person name="Teixeira M."/>
            <person name="Sun J."/>
            <person name="Xi L."/>
            <person name="Castro M.A."/>
            <person name="Vicente V.A."/>
        </authorList>
    </citation>
    <scope>NUCLEOTIDE SEQUENCE [LARGE SCALE GENOMIC DNA]</scope>
    <source>
        <strain evidence="15 16">CBS 269.64</strain>
    </source>
</reference>
<dbReference type="InterPro" id="IPR023321">
    <property type="entry name" value="PINIT"/>
</dbReference>
<keyword evidence="9" id="KW-0539">Nucleus</keyword>
<evidence type="ECO:0000256" key="9">
    <source>
        <dbReference type="ARBA" id="ARBA00023242"/>
    </source>
</evidence>
<dbReference type="PANTHER" id="PTHR10782">
    <property type="entry name" value="ZINC FINGER MIZ DOMAIN-CONTAINING PROTEIN"/>
    <property type="match status" value="1"/>
</dbReference>
<feature type="region of interest" description="Disordered" evidence="11">
    <location>
        <begin position="395"/>
        <end position="554"/>
    </location>
</feature>
<keyword evidence="6 10" id="KW-0863">Zinc-finger</keyword>
<feature type="domain" description="SAP" evidence="12">
    <location>
        <begin position="24"/>
        <end position="58"/>
    </location>
</feature>
<sequence>MAGTMAGYMPAQAQDHVQALIAQVKTLTVEKLKNVLRSEGLPLSGVKSELQIRTIAYIEKMRNAADMVALNRIRTTIRGVPPSYQNGNSYNPHYSHDSPASSASPQFSSPSAHNNYYMPSTATLGPAQFIWRSSPFYKVHRQITRLWECKARESARDTAKLIVMVSQDTLDTLHKDPSYRIMVFCTSENTGSVQRVTYDIEFPHNVELKCNGIDIKANLKGLKNRPGTTRPVDITSFIKKKPANYPNSVDMIYALTTKDKSPPQKFYLVVNLVVQKSIDTMVADIRRGRMITKDQVIREMRRKAEDPDEIVATSMVLSLKDPVGYTRITTPCRGLGCNHVQCFDAALYLQLQEQAPTWTCPICNKAVPWEQLALDQYVNDILNLTPRSVEAVNVDPDGRWHIQSENETSVRRSNPTPSEDDDGDDDNNDGNNDGDDGDLVELSTGPSFRPSNLETLTPHSVKTPPLSSREVSTAPSWSKPSAHTKKRPREVIDLTLSDDDDDDEPPPKVSRASNSSSVDLSQKGPRQREDRVFYVRGQPVLDWPRPPSFRGPSQ</sequence>
<evidence type="ECO:0000256" key="8">
    <source>
        <dbReference type="ARBA" id="ARBA00022833"/>
    </source>
</evidence>
<evidence type="ECO:0000256" key="7">
    <source>
        <dbReference type="ARBA" id="ARBA00022786"/>
    </source>
</evidence>
<dbReference type="GO" id="GO:0000785">
    <property type="term" value="C:chromatin"/>
    <property type="evidence" value="ECO:0007669"/>
    <property type="project" value="TreeGrafter"/>
</dbReference>
<feature type="region of interest" description="Disordered" evidence="11">
    <location>
        <begin position="81"/>
        <end position="110"/>
    </location>
</feature>
<keyword evidence="4" id="KW-0808">Transferase</keyword>
<dbReference type="PANTHER" id="PTHR10782:SF100">
    <property type="entry name" value="LIGASE SIZA, PUTATIVE (AFU_ORTHOLOGUE AFUA_6G05240)-RELATED"/>
    <property type="match status" value="1"/>
</dbReference>
<dbReference type="PROSITE" id="PS50800">
    <property type="entry name" value="SAP"/>
    <property type="match status" value="1"/>
</dbReference>
<feature type="compositionally biased region" description="Acidic residues" evidence="11">
    <location>
        <begin position="418"/>
        <end position="439"/>
    </location>
</feature>
<evidence type="ECO:0000256" key="11">
    <source>
        <dbReference type="SAM" id="MobiDB-lite"/>
    </source>
</evidence>
<evidence type="ECO:0000256" key="2">
    <source>
        <dbReference type="ARBA" id="ARBA00004718"/>
    </source>
</evidence>
<dbReference type="GO" id="GO:0016925">
    <property type="term" value="P:protein sumoylation"/>
    <property type="evidence" value="ECO:0007669"/>
    <property type="project" value="UniProtKB-UniPathway"/>
</dbReference>
<evidence type="ECO:0000259" key="14">
    <source>
        <dbReference type="PROSITE" id="PS51466"/>
    </source>
</evidence>
<dbReference type="EMBL" id="LVCJ01000025">
    <property type="protein sequence ID" value="OAL35998.1"/>
    <property type="molecule type" value="Genomic_DNA"/>
</dbReference>
<evidence type="ECO:0008006" key="17">
    <source>
        <dbReference type="Google" id="ProtNLM"/>
    </source>
</evidence>
<dbReference type="InterPro" id="IPR003034">
    <property type="entry name" value="SAP_dom"/>
</dbReference>
<feature type="domain" description="SP-RING-type" evidence="13">
    <location>
        <begin position="306"/>
        <end position="391"/>
    </location>
</feature>
<evidence type="ECO:0000256" key="6">
    <source>
        <dbReference type="ARBA" id="ARBA00022771"/>
    </source>
</evidence>
<dbReference type="SMART" id="SM00513">
    <property type="entry name" value="SAP"/>
    <property type="match status" value="1"/>
</dbReference>
<feature type="compositionally biased region" description="Pro residues" evidence="11">
    <location>
        <begin position="544"/>
        <end position="554"/>
    </location>
</feature>
<dbReference type="PROSITE" id="PS51044">
    <property type="entry name" value="ZF_SP_RING"/>
    <property type="match status" value="1"/>
</dbReference>
<dbReference type="Gene3D" id="2.60.120.780">
    <property type="entry name" value="PINIT domain"/>
    <property type="match status" value="1"/>
</dbReference>
<evidence type="ECO:0000256" key="10">
    <source>
        <dbReference type="PROSITE-ProRule" id="PRU00452"/>
    </source>
</evidence>
<feature type="compositionally biased region" description="Polar residues" evidence="11">
    <location>
        <begin position="444"/>
        <end position="481"/>
    </location>
</feature>
<evidence type="ECO:0000256" key="3">
    <source>
        <dbReference type="ARBA" id="ARBA00005383"/>
    </source>
</evidence>
<dbReference type="Pfam" id="PF02037">
    <property type="entry name" value="SAP"/>
    <property type="match status" value="1"/>
</dbReference>
<comment type="similarity">
    <text evidence="3">Belongs to the PIAS family.</text>
</comment>
<dbReference type="Gene3D" id="3.30.40.10">
    <property type="entry name" value="Zinc/RING finger domain, C3HC4 (zinc finger)"/>
    <property type="match status" value="1"/>
</dbReference>
<protein>
    <recommendedName>
        <fullName evidence="17">SUMO ligase SizA</fullName>
    </recommendedName>
</protein>
<dbReference type="InterPro" id="IPR036361">
    <property type="entry name" value="SAP_dom_sf"/>
</dbReference>
<dbReference type="UniPathway" id="UPA00886"/>
<feature type="compositionally biased region" description="Polar residues" evidence="11">
    <location>
        <begin position="511"/>
        <end position="520"/>
    </location>
</feature>
<dbReference type="InterPro" id="IPR013083">
    <property type="entry name" value="Znf_RING/FYVE/PHD"/>
</dbReference>
<feature type="compositionally biased region" description="Polar residues" evidence="11">
    <location>
        <begin position="83"/>
        <end position="92"/>
    </location>
</feature>
<comment type="caution">
    <text evidence="15">The sequence shown here is derived from an EMBL/GenBank/DDBJ whole genome shotgun (WGS) entry which is preliminary data.</text>
</comment>
<evidence type="ECO:0000256" key="5">
    <source>
        <dbReference type="ARBA" id="ARBA00022723"/>
    </source>
</evidence>
<dbReference type="InterPro" id="IPR038654">
    <property type="entry name" value="PINIT_sf"/>
</dbReference>
<dbReference type="Gene3D" id="1.10.720.30">
    <property type="entry name" value="SAP domain"/>
    <property type="match status" value="1"/>
</dbReference>